<proteinExistence type="predicted"/>
<dbReference type="AlphaFoldDB" id="A0A699W8S1"/>
<evidence type="ECO:0000256" key="1">
    <source>
        <dbReference type="SAM" id="MobiDB-lite"/>
    </source>
</evidence>
<organism evidence="2">
    <name type="scientific">Tanacetum cinerariifolium</name>
    <name type="common">Dalmatian daisy</name>
    <name type="synonym">Chrysanthemum cinerariifolium</name>
    <dbReference type="NCBI Taxonomy" id="118510"/>
    <lineage>
        <taxon>Eukaryota</taxon>
        <taxon>Viridiplantae</taxon>
        <taxon>Streptophyta</taxon>
        <taxon>Embryophyta</taxon>
        <taxon>Tracheophyta</taxon>
        <taxon>Spermatophyta</taxon>
        <taxon>Magnoliopsida</taxon>
        <taxon>eudicotyledons</taxon>
        <taxon>Gunneridae</taxon>
        <taxon>Pentapetalae</taxon>
        <taxon>asterids</taxon>
        <taxon>campanulids</taxon>
        <taxon>Asterales</taxon>
        <taxon>Asteraceae</taxon>
        <taxon>Asteroideae</taxon>
        <taxon>Anthemideae</taxon>
        <taxon>Anthemidinae</taxon>
        <taxon>Tanacetum</taxon>
    </lineage>
</organism>
<evidence type="ECO:0000313" key="2">
    <source>
        <dbReference type="EMBL" id="GFD43109.1"/>
    </source>
</evidence>
<feature type="compositionally biased region" description="Pro residues" evidence="1">
    <location>
        <begin position="15"/>
        <end position="36"/>
    </location>
</feature>
<protein>
    <submittedName>
        <fullName evidence="2">Uncharacterized protein</fullName>
    </submittedName>
</protein>
<sequence length="42" mass="4369">MPPPPTLDLRRTAFPPVPAPAPDPTIPIMPPPPPHPDSATAP</sequence>
<feature type="region of interest" description="Disordered" evidence="1">
    <location>
        <begin position="1"/>
        <end position="42"/>
    </location>
</feature>
<feature type="non-terminal residue" evidence="2">
    <location>
        <position position="42"/>
    </location>
</feature>
<name>A0A699W8S1_TANCI</name>
<gene>
    <name evidence="2" type="ORF">Tci_915078</name>
</gene>
<comment type="caution">
    <text evidence="2">The sequence shown here is derived from an EMBL/GenBank/DDBJ whole genome shotgun (WGS) entry which is preliminary data.</text>
</comment>
<dbReference type="EMBL" id="BKCJ011590251">
    <property type="protein sequence ID" value="GFD43109.1"/>
    <property type="molecule type" value="Genomic_DNA"/>
</dbReference>
<reference evidence="2" key="1">
    <citation type="journal article" date="2019" name="Sci. Rep.">
        <title>Draft genome of Tanacetum cinerariifolium, the natural source of mosquito coil.</title>
        <authorList>
            <person name="Yamashiro T."/>
            <person name="Shiraishi A."/>
            <person name="Satake H."/>
            <person name="Nakayama K."/>
        </authorList>
    </citation>
    <scope>NUCLEOTIDE SEQUENCE</scope>
</reference>
<accession>A0A699W8S1</accession>